<accession>A0A1Y1ZSX9</accession>
<evidence type="ECO:0000313" key="3">
    <source>
        <dbReference type="Proteomes" id="UP000193144"/>
    </source>
</evidence>
<feature type="region of interest" description="Disordered" evidence="1">
    <location>
        <begin position="255"/>
        <end position="296"/>
    </location>
</feature>
<comment type="caution">
    <text evidence="2">The sequence shown here is derived from an EMBL/GenBank/DDBJ whole genome shotgun (WGS) entry which is preliminary data.</text>
</comment>
<keyword evidence="3" id="KW-1185">Reference proteome</keyword>
<dbReference type="EMBL" id="MCFA01000043">
    <property type="protein sequence ID" value="ORY13310.1"/>
    <property type="molecule type" value="Genomic_DNA"/>
</dbReference>
<dbReference type="Proteomes" id="UP000193144">
    <property type="component" value="Unassembled WGS sequence"/>
</dbReference>
<name>A0A1Y1ZSX9_9PLEO</name>
<dbReference type="AlphaFoldDB" id="A0A1Y1ZSX9"/>
<dbReference type="OrthoDB" id="3860394at2759"/>
<sequence>MYLTGALLTSTVPVRADALTDLRDLKGTINSAANTIGAATNSSRNWGFLPAVPSSVGTADLLTNITLTAVRANSNVNINETGWVNATIGNYGITNSTGGTNSTPIYLDDPYIEYVNAIPNLAAALTALGQAWHRELNAPVSAAISALQSAMSEFSTSLLQAGLVHSNSTLRTIRASSTLENAQQAWSRILNLPGPQPSSQSSQRAPSIKTRRAIAAHLEILRSPRPRVVSSATFTHQVREKVSLEEEDKLQKDQRAIKLPIPPKGKVYSHQDLWDNKSRPSFNPLPQPRIARTYTA</sequence>
<protein>
    <submittedName>
        <fullName evidence="2">Uncharacterized protein</fullName>
    </submittedName>
</protein>
<organism evidence="2 3">
    <name type="scientific">Clohesyomyces aquaticus</name>
    <dbReference type="NCBI Taxonomy" id="1231657"/>
    <lineage>
        <taxon>Eukaryota</taxon>
        <taxon>Fungi</taxon>
        <taxon>Dikarya</taxon>
        <taxon>Ascomycota</taxon>
        <taxon>Pezizomycotina</taxon>
        <taxon>Dothideomycetes</taxon>
        <taxon>Pleosporomycetidae</taxon>
        <taxon>Pleosporales</taxon>
        <taxon>Lindgomycetaceae</taxon>
        <taxon>Clohesyomyces</taxon>
    </lineage>
</organism>
<evidence type="ECO:0000256" key="1">
    <source>
        <dbReference type="SAM" id="MobiDB-lite"/>
    </source>
</evidence>
<proteinExistence type="predicted"/>
<evidence type="ECO:0000313" key="2">
    <source>
        <dbReference type="EMBL" id="ORY13310.1"/>
    </source>
</evidence>
<reference evidence="2 3" key="1">
    <citation type="submission" date="2016-07" db="EMBL/GenBank/DDBJ databases">
        <title>Pervasive Adenine N6-methylation of Active Genes in Fungi.</title>
        <authorList>
            <consortium name="DOE Joint Genome Institute"/>
            <person name="Mondo S.J."/>
            <person name="Dannebaum R.O."/>
            <person name="Kuo R.C."/>
            <person name="Labutti K."/>
            <person name="Haridas S."/>
            <person name="Kuo A."/>
            <person name="Salamov A."/>
            <person name="Ahrendt S.R."/>
            <person name="Lipzen A."/>
            <person name="Sullivan W."/>
            <person name="Andreopoulos W.B."/>
            <person name="Clum A."/>
            <person name="Lindquist E."/>
            <person name="Daum C."/>
            <person name="Ramamoorthy G.K."/>
            <person name="Gryganskyi A."/>
            <person name="Culley D."/>
            <person name="Magnuson J.K."/>
            <person name="James T.Y."/>
            <person name="O'Malley M.A."/>
            <person name="Stajich J.E."/>
            <person name="Spatafora J.W."/>
            <person name="Visel A."/>
            <person name="Grigoriev I.V."/>
        </authorList>
    </citation>
    <scope>NUCLEOTIDE SEQUENCE [LARGE SCALE GENOMIC DNA]</scope>
    <source>
        <strain evidence="2 3">CBS 115471</strain>
    </source>
</reference>
<gene>
    <name evidence="2" type="ORF">BCR34DRAFT_586654</name>
</gene>